<reference evidence="7" key="1">
    <citation type="journal article" date="2016" name="Stand. Genomic Sci.">
        <title>Complete genome sequence of Methanospirillum hungatei type strain JF1.</title>
        <authorList>
            <person name="Gunsalus R.P."/>
            <person name="Cook L.E."/>
            <person name="Crable B."/>
            <person name="Rohlin L."/>
            <person name="McDonald E."/>
            <person name="Mouttaki H."/>
            <person name="Sieber J.R."/>
            <person name="Poweleit N."/>
            <person name="Zhou H."/>
            <person name="Lapidus A.L."/>
            <person name="Daligault H.E."/>
            <person name="Land M."/>
            <person name="Gilna P."/>
            <person name="Ivanova N."/>
            <person name="Kyrpides N."/>
            <person name="Culley D.E."/>
            <person name="McInerney M.J."/>
        </authorList>
    </citation>
    <scope>NUCLEOTIDE SEQUENCE [LARGE SCALE GENOMIC DNA]</scope>
    <source>
        <strain evidence="7">ATCC 27890 / DSM 864 / NBRC 100397 / JF-1</strain>
    </source>
</reference>
<dbReference type="STRING" id="323259.Mhun_1267"/>
<dbReference type="EnsemblBacteria" id="ABD41010">
    <property type="protein sequence ID" value="ABD41010"/>
    <property type="gene ID" value="Mhun_1267"/>
</dbReference>
<dbReference type="Pfam" id="PF08448">
    <property type="entry name" value="PAS_4"/>
    <property type="match status" value="3"/>
</dbReference>
<evidence type="ECO:0000313" key="7">
    <source>
        <dbReference type="Proteomes" id="UP000001941"/>
    </source>
</evidence>
<dbReference type="SUPFAM" id="SSF55785">
    <property type="entry name" value="PYP-like sensor domain (PAS domain)"/>
    <property type="match status" value="5"/>
</dbReference>
<keyword evidence="7" id="KW-1185">Reference proteome</keyword>
<dbReference type="eggNOG" id="arCOG02385">
    <property type="taxonomic scope" value="Archaea"/>
</dbReference>
<dbReference type="PROSITE" id="PS50112">
    <property type="entry name" value="PAS"/>
    <property type="match status" value="3"/>
</dbReference>
<dbReference type="SMART" id="SM00448">
    <property type="entry name" value="REC"/>
    <property type="match status" value="1"/>
</dbReference>
<dbReference type="PROSITE" id="PS50113">
    <property type="entry name" value="PAC"/>
    <property type="match status" value="4"/>
</dbReference>
<sequence>MCVSVELQVCIHNLESSMISVLYVDDEPVLLDICRLFLQRSGDMQVTTSTSALEGLSLLTSGAFDAIISDYQMPGMDGIEFLKAVRRDNKTIPFIIFTGRGREEIVIEALKEGADLYLQKGGDPHSQFAELKNNIEQIVRQRKAEADLIYSETLYHTLFEAAQDAIFLMDGNRIIECNHRTEELLSADMKDIIGKSPVAFSPEYQDDNTLSIDKAGILIQEALDGNPRFFEWKLKKTDGTFIPVEVSLNRIEVKGNYLLLSIIRDISEHKRILNELERKTEDLGASYEEILATEEELRHQYIAISQSEKALRQSEEKLRSTLASMDDLVLTLDTQGVFLDAYNENTGQYFIPPEQFIGHHYREILPPDLSDLLGSAMNAVIVSGRTEQIYYDMHVSGENRSYSAKMSIRLDEDDTISGFTIVARDITDEKRAQRELIESKSKLEAVIQGNPIPQFVIDKNHIVTHWNEALAAYSGIPSSRVIGTKNHWMAFYLNERPCLADLLVDGQEDKIAQWYKGTYSRSGLVKDAYEAVDYFPRMGESGKWLYFTAALIRNEDGEIIGAVETLEDITEQKEAYRKLEQEGLILNAVIHESPVPAFVIDKDHKLMFWNLALSKHSGISSSEIVGSTQQWRAFYKEERPCLADLLVDNVPDQIEKWYAGKYSPSKLIPGAYEAVDFFPSLGTHGKWLYFTAAPIRNEDGGIIGAVEILEDISDQKKAQEELHSIKQYLESVIQNALVWIMVLDKETNIVIWNKAAEEISGYTADEVVGKKWIWKSLYPDASYRKEITSEIVHIISDDSYFSNLKTQIHAKNGRLHTITWNTRALRNEKEEITGYVAVGIENLCSAEIR</sequence>
<dbReference type="InterPro" id="IPR052155">
    <property type="entry name" value="Biofilm_reg_signaling"/>
</dbReference>
<evidence type="ECO:0000259" key="5">
    <source>
        <dbReference type="PROSITE" id="PS50113"/>
    </source>
</evidence>
<gene>
    <name evidence="6" type="ordered locus">Mhun_1267</name>
</gene>
<dbReference type="Gene3D" id="3.40.50.2300">
    <property type="match status" value="1"/>
</dbReference>
<dbReference type="eggNOG" id="arCOG02352">
    <property type="taxonomic scope" value="Archaea"/>
</dbReference>
<dbReference type="AlphaFoldDB" id="Q2FNU8"/>
<feature type="domain" description="PAC" evidence="5">
    <location>
        <begin position="529"/>
        <end position="581"/>
    </location>
</feature>
<proteinExistence type="predicted"/>
<accession>Q2FNU8</accession>
<dbReference type="InterPro" id="IPR013656">
    <property type="entry name" value="PAS_4"/>
</dbReference>
<evidence type="ECO:0000259" key="4">
    <source>
        <dbReference type="PROSITE" id="PS50112"/>
    </source>
</evidence>
<dbReference type="GO" id="GO:0000160">
    <property type="term" value="P:phosphorelay signal transduction system"/>
    <property type="evidence" value="ECO:0007669"/>
    <property type="project" value="InterPro"/>
</dbReference>
<dbReference type="InterPro" id="IPR011006">
    <property type="entry name" value="CheY-like_superfamily"/>
</dbReference>
<feature type="domain" description="PAS" evidence="4">
    <location>
        <begin position="439"/>
        <end position="483"/>
    </location>
</feature>
<dbReference type="InterPro" id="IPR000700">
    <property type="entry name" value="PAS-assoc_C"/>
</dbReference>
<dbReference type="PANTHER" id="PTHR44757">
    <property type="entry name" value="DIGUANYLATE CYCLASE DGCP"/>
    <property type="match status" value="1"/>
</dbReference>
<dbReference type="CDD" id="cd00130">
    <property type="entry name" value="PAS"/>
    <property type="match status" value="3"/>
</dbReference>
<feature type="domain" description="PAS" evidence="4">
    <location>
        <begin position="725"/>
        <end position="780"/>
    </location>
</feature>
<organism evidence="6 7">
    <name type="scientific">Methanospirillum hungatei JF-1 (strain ATCC 27890 / DSM 864 / NBRC 100397 / JF-1)</name>
    <dbReference type="NCBI Taxonomy" id="323259"/>
    <lineage>
        <taxon>Archaea</taxon>
        <taxon>Methanobacteriati</taxon>
        <taxon>Methanobacteriota</taxon>
        <taxon>Stenosarchaea group</taxon>
        <taxon>Methanomicrobia</taxon>
        <taxon>Methanomicrobiales</taxon>
        <taxon>Methanospirillaceae</taxon>
        <taxon>Methanospirillum</taxon>
    </lineage>
</organism>
<dbReference type="Proteomes" id="UP000001941">
    <property type="component" value="Chromosome"/>
</dbReference>
<feature type="domain" description="PAC" evidence="5">
    <location>
        <begin position="673"/>
        <end position="724"/>
    </location>
</feature>
<protein>
    <submittedName>
        <fullName evidence="6">PAS/PAC sensor protein</fullName>
    </submittedName>
</protein>
<dbReference type="InterPro" id="IPR035965">
    <property type="entry name" value="PAS-like_dom_sf"/>
</dbReference>
<dbReference type="Pfam" id="PF00072">
    <property type="entry name" value="Response_reg"/>
    <property type="match status" value="1"/>
</dbReference>
<dbReference type="SMART" id="SM00091">
    <property type="entry name" value="PAS"/>
    <property type="match status" value="5"/>
</dbReference>
<dbReference type="EMBL" id="CP000254">
    <property type="protein sequence ID" value="ABD41010.1"/>
    <property type="molecule type" value="Genomic_DNA"/>
</dbReference>
<feature type="coiled-coil region" evidence="2">
    <location>
        <begin position="259"/>
        <end position="293"/>
    </location>
</feature>
<dbReference type="eggNOG" id="arCOG02350">
    <property type="taxonomic scope" value="Archaea"/>
</dbReference>
<dbReference type="InterPro" id="IPR013767">
    <property type="entry name" value="PAS_fold"/>
</dbReference>
<dbReference type="Pfam" id="PF00989">
    <property type="entry name" value="PAS"/>
    <property type="match status" value="2"/>
</dbReference>
<evidence type="ECO:0000256" key="2">
    <source>
        <dbReference type="SAM" id="Coils"/>
    </source>
</evidence>
<feature type="domain" description="PAC" evidence="5">
    <location>
        <begin position="385"/>
        <end position="438"/>
    </location>
</feature>
<dbReference type="InParanoid" id="Q2FNU8"/>
<dbReference type="HOGENOM" id="CLU_320209_0_0_2"/>
<feature type="modified residue" description="4-aspartylphosphate" evidence="1">
    <location>
        <position position="70"/>
    </location>
</feature>
<keyword evidence="1" id="KW-0597">Phosphoprotein</keyword>
<dbReference type="CDD" id="cd00156">
    <property type="entry name" value="REC"/>
    <property type="match status" value="1"/>
</dbReference>
<evidence type="ECO:0000259" key="3">
    <source>
        <dbReference type="PROSITE" id="PS50110"/>
    </source>
</evidence>
<dbReference type="SUPFAM" id="SSF52172">
    <property type="entry name" value="CheY-like"/>
    <property type="match status" value="1"/>
</dbReference>
<evidence type="ECO:0000313" key="6">
    <source>
        <dbReference type="EMBL" id="ABD41010.1"/>
    </source>
</evidence>
<name>Q2FNU8_METHJ</name>
<feature type="domain" description="PAS" evidence="4">
    <location>
        <begin position="586"/>
        <end position="653"/>
    </location>
</feature>
<dbReference type="GO" id="GO:0006355">
    <property type="term" value="P:regulation of DNA-templated transcription"/>
    <property type="evidence" value="ECO:0007669"/>
    <property type="project" value="InterPro"/>
</dbReference>
<dbReference type="SMART" id="SM00086">
    <property type="entry name" value="PAC"/>
    <property type="match status" value="4"/>
</dbReference>
<feature type="domain" description="Response regulatory" evidence="3">
    <location>
        <begin position="20"/>
        <end position="135"/>
    </location>
</feature>
<dbReference type="InterPro" id="IPR000014">
    <property type="entry name" value="PAS"/>
</dbReference>
<evidence type="ECO:0000256" key="1">
    <source>
        <dbReference type="PROSITE-ProRule" id="PRU00169"/>
    </source>
</evidence>
<dbReference type="NCBIfam" id="TIGR00229">
    <property type="entry name" value="sensory_box"/>
    <property type="match status" value="4"/>
</dbReference>
<dbReference type="Gene3D" id="3.30.450.20">
    <property type="entry name" value="PAS domain"/>
    <property type="match status" value="5"/>
</dbReference>
<dbReference type="PROSITE" id="PS50110">
    <property type="entry name" value="RESPONSE_REGULATORY"/>
    <property type="match status" value="1"/>
</dbReference>
<dbReference type="eggNOG" id="arCOG06193">
    <property type="taxonomic scope" value="Archaea"/>
</dbReference>
<feature type="domain" description="PAC" evidence="5">
    <location>
        <begin position="228"/>
        <end position="278"/>
    </location>
</feature>
<dbReference type="PANTHER" id="PTHR44757:SF2">
    <property type="entry name" value="BIOFILM ARCHITECTURE MAINTENANCE PROTEIN MBAA"/>
    <property type="match status" value="1"/>
</dbReference>
<dbReference type="InterPro" id="IPR001610">
    <property type="entry name" value="PAC"/>
</dbReference>
<dbReference type="InterPro" id="IPR001789">
    <property type="entry name" value="Sig_transdc_resp-reg_receiver"/>
</dbReference>
<keyword evidence="2" id="KW-0175">Coiled coil</keyword>
<dbReference type="KEGG" id="mhu:Mhun_1267"/>